<keyword evidence="12" id="KW-1185">Reference proteome</keyword>
<evidence type="ECO:0000256" key="2">
    <source>
        <dbReference type="ARBA" id="ARBA00022701"/>
    </source>
</evidence>
<dbReference type="InterPro" id="IPR001752">
    <property type="entry name" value="Kinesin_motor_dom"/>
</dbReference>
<dbReference type="InterPro" id="IPR021881">
    <property type="entry name" value="NACK_C"/>
</dbReference>
<dbReference type="CDD" id="cd01374">
    <property type="entry name" value="KISc_CENP_E"/>
    <property type="match status" value="1"/>
</dbReference>
<dbReference type="Pfam" id="PF11995">
    <property type="entry name" value="DUF3490"/>
    <property type="match status" value="1"/>
</dbReference>
<dbReference type="Pfam" id="PF00225">
    <property type="entry name" value="Kinesin"/>
    <property type="match status" value="1"/>
</dbReference>
<dbReference type="InterPro" id="IPR027640">
    <property type="entry name" value="Kinesin-like_fam"/>
</dbReference>
<keyword evidence="3 7" id="KW-0547">Nucleotide-binding</keyword>
<feature type="compositionally biased region" description="Polar residues" evidence="9">
    <location>
        <begin position="712"/>
        <end position="726"/>
    </location>
</feature>
<comment type="similarity">
    <text evidence="1">Belongs to the TRAFAC class myosin-kinesin ATPase superfamily. Kinesin family. KIN-7 subfamily.</text>
</comment>
<evidence type="ECO:0000256" key="6">
    <source>
        <dbReference type="ARBA" id="ARBA00023175"/>
    </source>
</evidence>
<keyword evidence="4 7" id="KW-0067">ATP-binding</keyword>
<dbReference type="SMART" id="SM00129">
    <property type="entry name" value="KISc"/>
    <property type="match status" value="1"/>
</dbReference>
<accession>A0A8J5HAU1</accession>
<dbReference type="GO" id="GO:0005524">
    <property type="term" value="F:ATP binding"/>
    <property type="evidence" value="ECO:0007669"/>
    <property type="project" value="UniProtKB-UniRule"/>
</dbReference>
<dbReference type="InterPro" id="IPR036961">
    <property type="entry name" value="Kinesin_motor_dom_sf"/>
</dbReference>
<dbReference type="PROSITE" id="PS50067">
    <property type="entry name" value="KINESIN_MOTOR_2"/>
    <property type="match status" value="1"/>
</dbReference>
<dbReference type="PANTHER" id="PTHR47968">
    <property type="entry name" value="CENTROMERE PROTEIN E"/>
    <property type="match status" value="1"/>
</dbReference>
<dbReference type="PRINTS" id="PR00380">
    <property type="entry name" value="KINESINHEAVY"/>
</dbReference>
<evidence type="ECO:0000256" key="9">
    <source>
        <dbReference type="SAM" id="MobiDB-lite"/>
    </source>
</evidence>
<evidence type="ECO:0000256" key="7">
    <source>
        <dbReference type="PROSITE-ProRule" id="PRU00283"/>
    </source>
</evidence>
<dbReference type="GO" id="GO:0003777">
    <property type="term" value="F:microtubule motor activity"/>
    <property type="evidence" value="ECO:0007669"/>
    <property type="project" value="InterPro"/>
</dbReference>
<proteinExistence type="inferred from homology"/>
<feature type="region of interest" description="Disordered" evidence="9">
    <location>
        <begin position="712"/>
        <end position="731"/>
    </location>
</feature>
<keyword evidence="2" id="KW-0493">Microtubule</keyword>
<evidence type="ECO:0000256" key="3">
    <source>
        <dbReference type="ARBA" id="ARBA00022741"/>
    </source>
</evidence>
<organism evidence="11 12">
    <name type="scientific">Zingiber officinale</name>
    <name type="common">Ginger</name>
    <name type="synonym">Amomum zingiber</name>
    <dbReference type="NCBI Taxonomy" id="94328"/>
    <lineage>
        <taxon>Eukaryota</taxon>
        <taxon>Viridiplantae</taxon>
        <taxon>Streptophyta</taxon>
        <taxon>Embryophyta</taxon>
        <taxon>Tracheophyta</taxon>
        <taxon>Spermatophyta</taxon>
        <taxon>Magnoliopsida</taxon>
        <taxon>Liliopsida</taxon>
        <taxon>Zingiberales</taxon>
        <taxon>Zingiberaceae</taxon>
        <taxon>Zingiber</taxon>
    </lineage>
</organism>
<dbReference type="AlphaFoldDB" id="A0A8J5HAU1"/>
<evidence type="ECO:0000256" key="1">
    <source>
        <dbReference type="ARBA" id="ARBA00007310"/>
    </source>
</evidence>
<dbReference type="GO" id="GO:0005874">
    <property type="term" value="C:microtubule"/>
    <property type="evidence" value="ECO:0007669"/>
    <property type="project" value="UniProtKB-KW"/>
</dbReference>
<keyword evidence="6 7" id="KW-0505">Motor protein</keyword>
<gene>
    <name evidence="11" type="ORF">ZIOFF_020136</name>
</gene>
<dbReference type="FunFam" id="3.40.850.10:FF:000016">
    <property type="entry name" value="Kinesin-like protein"/>
    <property type="match status" value="1"/>
</dbReference>
<evidence type="ECO:0000259" key="10">
    <source>
        <dbReference type="PROSITE" id="PS50067"/>
    </source>
</evidence>
<feature type="coiled-coil region" evidence="8">
    <location>
        <begin position="503"/>
        <end position="566"/>
    </location>
</feature>
<dbReference type="Proteomes" id="UP000734854">
    <property type="component" value="Unassembled WGS sequence"/>
</dbReference>
<dbReference type="GO" id="GO:0008017">
    <property type="term" value="F:microtubule binding"/>
    <property type="evidence" value="ECO:0007669"/>
    <property type="project" value="InterPro"/>
</dbReference>
<evidence type="ECO:0000313" key="11">
    <source>
        <dbReference type="EMBL" id="KAG6522979.1"/>
    </source>
</evidence>
<evidence type="ECO:0000256" key="8">
    <source>
        <dbReference type="SAM" id="Coils"/>
    </source>
</evidence>
<dbReference type="EMBL" id="JACMSC010000005">
    <property type="protein sequence ID" value="KAG6522979.1"/>
    <property type="molecule type" value="Genomic_DNA"/>
</dbReference>
<dbReference type="InterPro" id="IPR027417">
    <property type="entry name" value="P-loop_NTPase"/>
</dbReference>
<dbReference type="SUPFAM" id="SSF52540">
    <property type="entry name" value="P-loop containing nucleoside triphosphate hydrolases"/>
    <property type="match status" value="1"/>
</dbReference>
<dbReference type="PANTHER" id="PTHR47968:SF18">
    <property type="entry name" value="KINESIN-LIKE PROTEIN KIN-7F"/>
    <property type="match status" value="1"/>
</dbReference>
<evidence type="ECO:0000313" key="12">
    <source>
        <dbReference type="Proteomes" id="UP000734854"/>
    </source>
</evidence>
<evidence type="ECO:0000256" key="5">
    <source>
        <dbReference type="ARBA" id="ARBA00023054"/>
    </source>
</evidence>
<feature type="domain" description="Kinesin motor" evidence="10">
    <location>
        <begin position="172"/>
        <end position="494"/>
    </location>
</feature>
<reference evidence="11 12" key="1">
    <citation type="submission" date="2020-08" db="EMBL/GenBank/DDBJ databases">
        <title>Plant Genome Project.</title>
        <authorList>
            <person name="Zhang R.-G."/>
        </authorList>
    </citation>
    <scope>NUCLEOTIDE SEQUENCE [LARGE SCALE GENOMIC DNA]</scope>
    <source>
        <tissue evidence="11">Rhizome</tissue>
    </source>
</reference>
<keyword evidence="5 8" id="KW-0175">Coiled coil</keyword>
<comment type="caution">
    <text evidence="11">The sequence shown here is derived from an EMBL/GenBank/DDBJ whole genome shotgun (WGS) entry which is preliminary data.</text>
</comment>
<evidence type="ECO:0000256" key="4">
    <source>
        <dbReference type="ARBA" id="ARBA00022840"/>
    </source>
</evidence>
<sequence>MAVSAPHMHALAREATATVVGEWGHRPTLCQIELKPQARVFLQKSSIHAINNARSRWIEQTVKPAIQATIFYDSLCHVELESIDGESSRVCPILDVSEELVLGGSFRLIQPSHGKGLAEMELFSENASLGTTPIEPKERKGASFRSLVSEGRLQKRQREADEEMAQVGKDERILVSVRMRPLNAKEIAGNDPSDWDCLNTTTIVFKSSGQERALYPTSYTFDKAFGYDCTTQQVYVEGAKDVALSVVNGINASIFAYGQTSSGKTYTMTGITDCAIEDIYDYIKKHKERDFVLKFSAMEIYNEAVRDLLSSDSAPLRLLDDAERGTVVEKLTEETVSDQMHLKELLSFCEAQRQVGETSLNETSSRSHQILRLTIESTPHMFVGKGNSSTLLAAVNFVDLAGSERSSQISSSGVRVKEGCHINRSLLTLGKVIRQLSKGRNGHIPYRDSKLTRILQPFLGGNARTAIICTMSPARSHVEQSRNTLSFAICAKQVVTNARVNLVMSDKQMVKLLKLELARLENELRQRGFATCTNHSDVLKNQDAQIRKMEQEIKELMYERDFSQSRLQDLLRFVGEPRQWDQFSQSEMSLANSEYEDTYSISGASGITYQIPDFDSTALDTPEEMDGYNRMRLELLDKMNPSRCSISSEAIYEDQCKEVQCIEIHDMSISGQSNLLSNENVTDVCKLQNPSLQCDEDIPCATAMEQSINITTKTNGNSDMPNTEGSFPSPWVPETMHSKVSVLTRSRSCIASLMNDSVLAWLENVHQANKTEPYIFKKIPSAQPECSERRTEDAVLSVSVYQDIQRFTSVDVIEIEDTKTIPQDSDCNDHASPELNVAEKSQNQRLLQDETHNQELLLTSADMINIEDIKTIHQDVDVDDHACTTSSMSNMMESQNHKLLQEFQDNQELLQLPFNQSETAPTPFSLPYIVTMQALIPLNAFSILYVSHVVVYLQLIHPNPRMIQCAQQTVKEDNEVHRNIEDVSLDPVQKSLGTSWPLEFEKKRREIIELWQAYNVSLIHRTCFFLLFKGDQSDAFYMEVERRRLSFLGTISCGKAGEVLVKDVHEFRPSTSLRYLCRERERLCREMKKKLQTVERKKLFAEWGIALNSKKRSFQLTQRLWARTDIEHVRASASLVAKLIGFVEKGEGVKEMFILSFIPQKTRKRSFGQRYLGCGMPPFMLI</sequence>
<feature type="binding site" evidence="7">
    <location>
        <begin position="258"/>
        <end position="265"/>
    </location>
    <ligand>
        <name>ATP</name>
        <dbReference type="ChEBI" id="CHEBI:30616"/>
    </ligand>
</feature>
<dbReference type="Gene3D" id="3.40.850.10">
    <property type="entry name" value="Kinesin motor domain"/>
    <property type="match status" value="1"/>
</dbReference>
<protein>
    <recommendedName>
        <fullName evidence="10">Kinesin motor domain-containing protein</fullName>
    </recommendedName>
</protein>
<name>A0A8J5HAU1_ZINOF</name>
<dbReference type="GO" id="GO:0007018">
    <property type="term" value="P:microtubule-based movement"/>
    <property type="evidence" value="ECO:0007669"/>
    <property type="project" value="InterPro"/>
</dbReference>